<organism evidence="2 3">
    <name type="scientific">Pseudomonas congelans</name>
    <dbReference type="NCBI Taxonomy" id="200452"/>
    <lineage>
        <taxon>Bacteria</taxon>
        <taxon>Pseudomonadati</taxon>
        <taxon>Pseudomonadota</taxon>
        <taxon>Gammaproteobacteria</taxon>
        <taxon>Pseudomonadales</taxon>
        <taxon>Pseudomonadaceae</taxon>
        <taxon>Pseudomonas</taxon>
    </lineage>
</organism>
<sequence length="218" mass="22239">MVFRQCGHAGAAGFAVGVGGAGLWGFLPGLARRVLTGACGSGNCAAGVAGSGCCRWLAVPPATRLNTPRSFLISAFSAEAVLCAMGLPWVGSRSGRHGAGILVAAQTPGSAAKQATSLDRTRSVLNGITTRSVGTMVSTPLIVPIALRPGAVLGGLMVCSRKPQPTSIVPIAPRGHAVHDALRHLFSGNLRMDICYYRTSFGAFRQVTPLATVTGNSG</sequence>
<reference evidence="2 3" key="1">
    <citation type="submission" date="2016-10" db="EMBL/GenBank/DDBJ databases">
        <authorList>
            <person name="Varghese N."/>
            <person name="Submissions S."/>
        </authorList>
    </citation>
    <scope>NUCLEOTIDE SEQUENCE [LARGE SCALE GENOMIC DNA]</scope>
    <source>
        <strain evidence="2 3">DSM 14939</strain>
    </source>
</reference>
<keyword evidence="3" id="KW-1185">Reference proteome</keyword>
<proteinExistence type="predicted"/>
<dbReference type="Proteomes" id="UP000183042">
    <property type="component" value="Unassembled WGS sequence"/>
</dbReference>
<feature type="transmembrane region" description="Helical" evidence="1">
    <location>
        <begin position="7"/>
        <end position="27"/>
    </location>
</feature>
<evidence type="ECO:0000256" key="1">
    <source>
        <dbReference type="SAM" id="Phobius"/>
    </source>
</evidence>
<accession>A0A1H0QVU9</accession>
<keyword evidence="1" id="KW-0812">Transmembrane</keyword>
<gene>
    <name evidence="2" type="ORF">SAMN05216596_103149</name>
</gene>
<evidence type="ECO:0000313" key="2">
    <source>
        <dbReference type="EMBL" id="SDP21265.1"/>
    </source>
</evidence>
<evidence type="ECO:0000313" key="3">
    <source>
        <dbReference type="Proteomes" id="UP000183042"/>
    </source>
</evidence>
<keyword evidence="1" id="KW-0472">Membrane</keyword>
<keyword evidence="1" id="KW-1133">Transmembrane helix</keyword>
<comment type="caution">
    <text evidence="2">The sequence shown here is derived from an EMBL/GenBank/DDBJ whole genome shotgun (WGS) entry which is preliminary data.</text>
</comment>
<protein>
    <submittedName>
        <fullName evidence="2">Uncharacterized protein</fullName>
    </submittedName>
</protein>
<name>A0A1H0QVU9_9PSED</name>
<dbReference type="EMBL" id="FNJH01000003">
    <property type="protein sequence ID" value="SDP21265.1"/>
    <property type="molecule type" value="Genomic_DNA"/>
</dbReference>